<evidence type="ECO:0000313" key="2">
    <source>
        <dbReference type="Proteomes" id="UP001267426"/>
    </source>
</evidence>
<dbReference type="EC" id="2.1.1.-" evidence="1"/>
<keyword evidence="2" id="KW-1185">Reference proteome</keyword>
<dbReference type="SUPFAM" id="SSF53335">
    <property type="entry name" value="S-adenosyl-L-methionine-dependent methyltransferases"/>
    <property type="match status" value="1"/>
</dbReference>
<name>A0ABU3BVB2_9BACT</name>
<protein>
    <submittedName>
        <fullName evidence="1">Class I SAM-dependent methyltransferase</fullName>
        <ecNumber evidence="1">2.1.1.-</ecNumber>
    </submittedName>
</protein>
<proteinExistence type="predicted"/>
<dbReference type="EMBL" id="JAVRHT010000057">
    <property type="protein sequence ID" value="MDT0633170.1"/>
    <property type="molecule type" value="Genomic_DNA"/>
</dbReference>
<gene>
    <name evidence="1" type="ORF">RM540_15550</name>
</gene>
<dbReference type="CDD" id="cd02440">
    <property type="entry name" value="AdoMet_MTases"/>
    <property type="match status" value="1"/>
</dbReference>
<dbReference type="RefSeq" id="WP_311665805.1">
    <property type="nucleotide sequence ID" value="NZ_JAVRHT010000057.1"/>
</dbReference>
<comment type="caution">
    <text evidence="1">The sequence shown here is derived from an EMBL/GenBank/DDBJ whole genome shotgun (WGS) entry which is preliminary data.</text>
</comment>
<keyword evidence="1" id="KW-0808">Transferase</keyword>
<reference evidence="1 2" key="1">
    <citation type="submission" date="2023-09" db="EMBL/GenBank/DDBJ databases">
        <authorList>
            <person name="Rey-Velasco X."/>
        </authorList>
    </citation>
    <scope>NUCLEOTIDE SEQUENCE [LARGE SCALE GENOMIC DNA]</scope>
    <source>
        <strain evidence="1 2">F394</strain>
    </source>
</reference>
<accession>A0ABU3BVB2</accession>
<dbReference type="GO" id="GO:0008168">
    <property type="term" value="F:methyltransferase activity"/>
    <property type="evidence" value="ECO:0007669"/>
    <property type="project" value="UniProtKB-KW"/>
</dbReference>
<dbReference type="Gene3D" id="3.40.50.150">
    <property type="entry name" value="Vaccinia Virus protein VP39"/>
    <property type="match status" value="1"/>
</dbReference>
<dbReference type="GO" id="GO:0032259">
    <property type="term" value="P:methylation"/>
    <property type="evidence" value="ECO:0007669"/>
    <property type="project" value="UniProtKB-KW"/>
</dbReference>
<keyword evidence="1" id="KW-0489">Methyltransferase</keyword>
<organism evidence="1 2">
    <name type="scientific">Rubrivirga litoralis</name>
    <dbReference type="NCBI Taxonomy" id="3075598"/>
    <lineage>
        <taxon>Bacteria</taxon>
        <taxon>Pseudomonadati</taxon>
        <taxon>Rhodothermota</taxon>
        <taxon>Rhodothermia</taxon>
        <taxon>Rhodothermales</taxon>
        <taxon>Rubricoccaceae</taxon>
        <taxon>Rubrivirga</taxon>
    </lineage>
</organism>
<dbReference type="InterPro" id="IPR029063">
    <property type="entry name" value="SAM-dependent_MTases_sf"/>
</dbReference>
<sequence length="319" mass="34578">MSAACRVCGAPGPHPALVAREMMYGTRERFEYFACAVCGCLQIAHVPADLSAYYPADYYSFGAEAPGPLRRLAKRQRLRHALGLPSLGGALLTRRYGAPYVGRWLAPLRPALDSRILDVGSGAGHVLFELRDAGFTSLTGADPYAPDEVDSGGVRILQQSIHEVEGTFDLVMLHHTFEHLADPAETLASAERLLRSGGQVLLRIPVADSYAFRTYGAAWVQLDAPRHLFLHTRDSIGRLAAGAGLEVRAVTCDSSAFGLWGSEQYRQDIALRDPRSYEVDPAASPFSPADVEAFERQAAALNRAGHGDQACFTLARPAR</sequence>
<dbReference type="Proteomes" id="UP001267426">
    <property type="component" value="Unassembled WGS sequence"/>
</dbReference>
<evidence type="ECO:0000313" key="1">
    <source>
        <dbReference type="EMBL" id="MDT0633170.1"/>
    </source>
</evidence>
<dbReference type="Pfam" id="PF13489">
    <property type="entry name" value="Methyltransf_23"/>
    <property type="match status" value="1"/>
</dbReference>
<dbReference type="PANTHER" id="PTHR43861">
    <property type="entry name" value="TRANS-ACONITATE 2-METHYLTRANSFERASE-RELATED"/>
    <property type="match status" value="1"/>
</dbReference>